<name>A0A8B8CTT6_CRAVI</name>
<keyword evidence="2" id="KW-0732">Signal</keyword>
<dbReference type="KEGG" id="cvn:111122032"/>
<dbReference type="GeneID" id="111122032"/>
<organism evidence="3 4">
    <name type="scientific">Crassostrea virginica</name>
    <name type="common">Eastern oyster</name>
    <dbReference type="NCBI Taxonomy" id="6565"/>
    <lineage>
        <taxon>Eukaryota</taxon>
        <taxon>Metazoa</taxon>
        <taxon>Spiralia</taxon>
        <taxon>Lophotrochozoa</taxon>
        <taxon>Mollusca</taxon>
        <taxon>Bivalvia</taxon>
        <taxon>Autobranchia</taxon>
        <taxon>Pteriomorphia</taxon>
        <taxon>Ostreida</taxon>
        <taxon>Ostreoidea</taxon>
        <taxon>Ostreidae</taxon>
        <taxon>Crassostrea</taxon>
    </lineage>
</organism>
<dbReference type="RefSeq" id="XP_022319267.1">
    <property type="nucleotide sequence ID" value="XM_022463559.1"/>
</dbReference>
<reference evidence="4" key="1">
    <citation type="submission" date="2025-08" db="UniProtKB">
        <authorList>
            <consortium name="RefSeq"/>
        </authorList>
    </citation>
    <scope>IDENTIFICATION</scope>
    <source>
        <tissue evidence="4">Whole sample</tissue>
    </source>
</reference>
<feature type="signal peptide" evidence="2">
    <location>
        <begin position="1"/>
        <end position="22"/>
    </location>
</feature>
<dbReference type="OrthoDB" id="10422801at2759"/>
<dbReference type="Proteomes" id="UP000694844">
    <property type="component" value="Chromosome 2"/>
</dbReference>
<evidence type="ECO:0000313" key="4">
    <source>
        <dbReference type="RefSeq" id="XP_022319267.1"/>
    </source>
</evidence>
<feature type="compositionally biased region" description="Low complexity" evidence="1">
    <location>
        <begin position="167"/>
        <end position="188"/>
    </location>
</feature>
<evidence type="ECO:0000313" key="3">
    <source>
        <dbReference type="Proteomes" id="UP000694844"/>
    </source>
</evidence>
<accession>A0A8B8CTT6</accession>
<evidence type="ECO:0000256" key="1">
    <source>
        <dbReference type="SAM" id="MobiDB-lite"/>
    </source>
</evidence>
<feature type="region of interest" description="Disordered" evidence="1">
    <location>
        <begin position="156"/>
        <end position="212"/>
    </location>
</feature>
<protein>
    <submittedName>
        <fullName evidence="4">Uncharacterized protein LOC111122032</fullName>
    </submittedName>
</protein>
<feature type="chain" id="PRO_5034467304" evidence="2">
    <location>
        <begin position="23"/>
        <end position="241"/>
    </location>
</feature>
<gene>
    <name evidence="4" type="primary">LOC111122032</name>
</gene>
<sequence>MVHHSFGHVFCVLVVIRGLSCCSNPGTVSLDVKTRYSDVIVSGTISAKLGDGKYQMTVDCVLKDSGLDISASLNISGVETVEGGMCFVSEISVGTKWVVFLSEYYNMRYKEQAFRDYTDIVQKGCDLRVKSTTPVGVVSTTCLEVVYRACPRPTQSVVTRRTKRPRTSTTTTSTTTTTAGSQGVSVHSGPPPGHGMGSAGSHTSPNTPPKCGMGCENRSPSFIPSSGLVLLTVVIFVHFWT</sequence>
<proteinExistence type="predicted"/>
<keyword evidence="3" id="KW-1185">Reference proteome</keyword>
<dbReference type="AlphaFoldDB" id="A0A8B8CTT6"/>
<evidence type="ECO:0000256" key="2">
    <source>
        <dbReference type="SAM" id="SignalP"/>
    </source>
</evidence>